<proteinExistence type="inferred from homology"/>
<dbReference type="CDD" id="cd07012">
    <property type="entry name" value="PBP2_Bug_TTT"/>
    <property type="match status" value="1"/>
</dbReference>
<dbReference type="PANTHER" id="PTHR42928:SF5">
    <property type="entry name" value="BLR1237 PROTEIN"/>
    <property type="match status" value="1"/>
</dbReference>
<keyword evidence="4" id="KW-1185">Reference proteome</keyword>
<feature type="chain" id="PRO_5042229114" evidence="2">
    <location>
        <begin position="21"/>
        <end position="315"/>
    </location>
</feature>
<dbReference type="InterPro" id="IPR005064">
    <property type="entry name" value="BUG"/>
</dbReference>
<dbReference type="Pfam" id="PF03401">
    <property type="entry name" value="TctC"/>
    <property type="match status" value="1"/>
</dbReference>
<name>A0AAF1JXF5_9PROT</name>
<comment type="similarity">
    <text evidence="1">Belongs to the UPF0065 (bug) family.</text>
</comment>
<evidence type="ECO:0000256" key="2">
    <source>
        <dbReference type="SAM" id="SignalP"/>
    </source>
</evidence>
<feature type="signal peptide" evidence="2">
    <location>
        <begin position="1"/>
        <end position="20"/>
    </location>
</feature>
<protein>
    <submittedName>
        <fullName evidence="3">Tripartite tricarboxylate transporter substrate binding protein</fullName>
    </submittedName>
</protein>
<dbReference type="SUPFAM" id="SSF53850">
    <property type="entry name" value="Periplasmic binding protein-like II"/>
    <property type="match status" value="1"/>
</dbReference>
<dbReference type="PIRSF" id="PIRSF017082">
    <property type="entry name" value="YflP"/>
    <property type="match status" value="1"/>
</dbReference>
<evidence type="ECO:0000313" key="3">
    <source>
        <dbReference type="EMBL" id="MBR0653754.1"/>
    </source>
</evidence>
<dbReference type="Proteomes" id="UP001196068">
    <property type="component" value="Unassembled WGS sequence"/>
</dbReference>
<comment type="caution">
    <text evidence="3">The sequence shown here is derived from an EMBL/GenBank/DDBJ whole genome shotgun (WGS) entry which is preliminary data.</text>
</comment>
<sequence length="315" mass="33545">MADIARRALGGLFLAAPALAQPARPIVIIVPFPPGGSTDVTARLLAERMAPLLGQPVLTENRPGAQTIIGAEYVARSAPDALTLLMSSGTTLTINPLIGRNLPYRVEDFAPVAHVATLPFAIAVRNGLPSGMAEFVAHIRANPGRINWGHNGRGSFNHIAGALIEERLGLRWQDVPYRGDAPQLNDVLAGTLDAMLVGGASAIAGERTGRARIVAWTGERRLPNRPTEPCFEEAWPGTVAVTWFGLLAPARSPAAQIERLNAAAAAALVDPLLQDRLLAEGILSAGGSVGEFSNFLQRERDRWAPLLRRLDIQLG</sequence>
<dbReference type="Gene3D" id="3.40.190.10">
    <property type="entry name" value="Periplasmic binding protein-like II"/>
    <property type="match status" value="1"/>
</dbReference>
<evidence type="ECO:0000313" key="4">
    <source>
        <dbReference type="Proteomes" id="UP001196068"/>
    </source>
</evidence>
<accession>A0AAF1JXF5</accession>
<keyword evidence="2" id="KW-0732">Signal</keyword>
<dbReference type="InterPro" id="IPR042100">
    <property type="entry name" value="Bug_dom1"/>
</dbReference>
<reference evidence="3" key="1">
    <citation type="submission" date="2020-01" db="EMBL/GenBank/DDBJ databases">
        <authorList>
            <person name="Rat A."/>
        </authorList>
    </citation>
    <scope>NUCLEOTIDE SEQUENCE</scope>
    <source>
        <strain evidence="3">LMG 28251</strain>
    </source>
</reference>
<gene>
    <name evidence="3" type="ORF">GXW79_01540</name>
</gene>
<dbReference type="AlphaFoldDB" id="A0AAF1JXF5"/>
<dbReference type="PANTHER" id="PTHR42928">
    <property type="entry name" value="TRICARBOXYLATE-BINDING PROTEIN"/>
    <property type="match status" value="1"/>
</dbReference>
<organism evidence="3 4">
    <name type="scientific">Plastoroseomonas arctica</name>
    <dbReference type="NCBI Taxonomy" id="1509237"/>
    <lineage>
        <taxon>Bacteria</taxon>
        <taxon>Pseudomonadati</taxon>
        <taxon>Pseudomonadota</taxon>
        <taxon>Alphaproteobacteria</taxon>
        <taxon>Acetobacterales</taxon>
        <taxon>Acetobacteraceae</taxon>
        <taxon>Plastoroseomonas</taxon>
    </lineage>
</organism>
<dbReference type="RefSeq" id="WP_211872441.1">
    <property type="nucleotide sequence ID" value="NZ_JAAEDH010000001.1"/>
</dbReference>
<evidence type="ECO:0000256" key="1">
    <source>
        <dbReference type="ARBA" id="ARBA00006987"/>
    </source>
</evidence>
<dbReference type="EMBL" id="JAAEDH010000001">
    <property type="protein sequence ID" value="MBR0653754.1"/>
    <property type="molecule type" value="Genomic_DNA"/>
</dbReference>
<reference evidence="3" key="2">
    <citation type="journal article" date="2021" name="Syst. Appl. Microbiol.">
        <title>Roseomonas hellenica sp. nov., isolated from roots of wild-growing Alkanna tinctoria.</title>
        <authorList>
            <person name="Rat A."/>
            <person name="Naranjo H.D."/>
            <person name="Lebbe L."/>
            <person name="Cnockaert M."/>
            <person name="Krigas N."/>
            <person name="Grigoriadou K."/>
            <person name="Maloupa E."/>
            <person name="Willems A."/>
        </authorList>
    </citation>
    <scope>NUCLEOTIDE SEQUENCE</scope>
    <source>
        <strain evidence="3">LMG 28251</strain>
    </source>
</reference>
<dbReference type="Gene3D" id="3.40.190.150">
    <property type="entry name" value="Bordetella uptake gene, domain 1"/>
    <property type="match status" value="1"/>
</dbReference>